<dbReference type="GO" id="GO:0003677">
    <property type="term" value="F:DNA binding"/>
    <property type="evidence" value="ECO:0007669"/>
    <property type="project" value="InterPro"/>
</dbReference>
<dbReference type="Pfam" id="PF00196">
    <property type="entry name" value="GerE"/>
    <property type="match status" value="1"/>
</dbReference>
<dbReference type="EMBL" id="PDJC01000001">
    <property type="protein sequence ID" value="PFG18396.1"/>
    <property type="molecule type" value="Genomic_DNA"/>
</dbReference>
<dbReference type="SMART" id="SM00421">
    <property type="entry name" value="HTH_LUXR"/>
    <property type="match status" value="1"/>
</dbReference>
<reference evidence="2 3" key="1">
    <citation type="submission" date="2017-10" db="EMBL/GenBank/DDBJ databases">
        <title>Sequencing the genomes of 1000 actinobacteria strains.</title>
        <authorList>
            <person name="Klenk H.-P."/>
        </authorList>
    </citation>
    <scope>NUCLEOTIDE SEQUENCE [LARGE SCALE GENOMIC DNA]</scope>
    <source>
        <strain evidence="2 3">DSM 15597</strain>
    </source>
</reference>
<keyword evidence="3" id="KW-1185">Reference proteome</keyword>
<dbReference type="InterPro" id="IPR000792">
    <property type="entry name" value="Tscrpt_reg_LuxR_C"/>
</dbReference>
<sequence>MPGIDDDGRDLPRDAPQWLPLIVFWPAFDQAAYQSIVACFGEEAGSSWSDFRTWAIESGVAEAVPDVASSAIQVRQEWVPTLEVAVHLLLDEPELRMKVLAGCQPTTNWRLALTFATWARHSHRWELLQQIWWRYVENAADVPGEMLPIFADLPAEARRAYPVLTWISAAAEAETVRPTSRRTEAFLDRLILDSVLLHADWASRESPDAAVMAGILRMVGERYLPPSGKPLDAAWRTKLHLDEFIDERSRSGRPPSQPVISFFRLMSGRMSIMRADLRNALAEAHWGGVLSAEGVDGGLAPAIEALANSLAGLVRPPAELSRVVLRPTDNLRFGSVAQVAEVMDALAYGRECLQLLDRDGVERALAAVPADVAAVAGVWAARVGLETMSAAIWGDPAHGLNRLLSALAAQPIGAREQDEPMGGLMLGRARAHLLCRVGAFGAATKSAESIHEGLRTLPLARTLLWAGRLGPAVRAMELTLPDPDLLLSDRLQLLVIRGAATSLDGSITDDIARDTVDALQQLLVGHSYLAIAMLPPEARQAALELGRELATAPETAEPFAQLRERLAGIAGAEGPSGMVQLTEREAVLLPLLAGGESVPNLAKELHVSVNTLRKQVAVLREKFQASTRSELVRKAGSFGALPSEDFGQGLRDSS</sequence>
<evidence type="ECO:0000313" key="2">
    <source>
        <dbReference type="EMBL" id="PFG18396.1"/>
    </source>
</evidence>
<dbReference type="SUPFAM" id="SSF46894">
    <property type="entry name" value="C-terminal effector domain of the bipartite response regulators"/>
    <property type="match status" value="1"/>
</dbReference>
<comment type="caution">
    <text evidence="2">The sequence shown here is derived from an EMBL/GenBank/DDBJ whole genome shotgun (WGS) entry which is preliminary data.</text>
</comment>
<dbReference type="InterPro" id="IPR016032">
    <property type="entry name" value="Sig_transdc_resp-reg_C-effctor"/>
</dbReference>
<organism evidence="2 3">
    <name type="scientific">Propionicimonas paludicola</name>
    <dbReference type="NCBI Taxonomy" id="185243"/>
    <lineage>
        <taxon>Bacteria</taxon>
        <taxon>Bacillati</taxon>
        <taxon>Actinomycetota</taxon>
        <taxon>Actinomycetes</taxon>
        <taxon>Propionibacteriales</taxon>
        <taxon>Nocardioidaceae</taxon>
        <taxon>Propionicimonas</taxon>
    </lineage>
</organism>
<dbReference type="Proteomes" id="UP000226079">
    <property type="component" value="Unassembled WGS sequence"/>
</dbReference>
<dbReference type="Gene3D" id="1.10.10.10">
    <property type="entry name" value="Winged helix-like DNA-binding domain superfamily/Winged helix DNA-binding domain"/>
    <property type="match status" value="1"/>
</dbReference>
<dbReference type="GO" id="GO:0006355">
    <property type="term" value="P:regulation of DNA-templated transcription"/>
    <property type="evidence" value="ECO:0007669"/>
    <property type="project" value="InterPro"/>
</dbReference>
<accession>A0A2A9CW85</accession>
<evidence type="ECO:0000313" key="3">
    <source>
        <dbReference type="Proteomes" id="UP000226079"/>
    </source>
</evidence>
<proteinExistence type="predicted"/>
<dbReference type="RefSeq" id="WP_169923880.1">
    <property type="nucleotide sequence ID" value="NZ_PDJC01000001.1"/>
</dbReference>
<name>A0A2A9CW85_9ACTN</name>
<gene>
    <name evidence="2" type="ORF">ATK74_2982</name>
</gene>
<evidence type="ECO:0000259" key="1">
    <source>
        <dbReference type="SMART" id="SM00421"/>
    </source>
</evidence>
<feature type="domain" description="HTH luxR-type" evidence="1">
    <location>
        <begin position="578"/>
        <end position="635"/>
    </location>
</feature>
<dbReference type="AlphaFoldDB" id="A0A2A9CW85"/>
<protein>
    <submittedName>
        <fullName evidence="2">Regulatory LuxR family protein</fullName>
    </submittedName>
</protein>
<dbReference type="InterPro" id="IPR036388">
    <property type="entry name" value="WH-like_DNA-bd_sf"/>
</dbReference>